<dbReference type="SMART" id="SM00460">
    <property type="entry name" value="TGc"/>
    <property type="match status" value="1"/>
</dbReference>
<protein>
    <submittedName>
        <fullName evidence="2">Transglutaminase superfamily protein</fullName>
    </submittedName>
</protein>
<evidence type="ECO:0000313" key="2">
    <source>
        <dbReference type="EMBL" id="RAR72784.1"/>
    </source>
</evidence>
<dbReference type="AlphaFoldDB" id="A0A328YHM6"/>
<dbReference type="InterPro" id="IPR038765">
    <property type="entry name" value="Papain-like_cys_pep_sf"/>
</dbReference>
<dbReference type="InterPro" id="IPR052557">
    <property type="entry name" value="CAP/Cytokinesis_protein"/>
</dbReference>
<feature type="domain" description="Transglutaminase-like" evidence="1">
    <location>
        <begin position="33"/>
        <end position="99"/>
    </location>
</feature>
<dbReference type="InterPro" id="IPR002931">
    <property type="entry name" value="Transglutaminase-like"/>
</dbReference>
<evidence type="ECO:0000313" key="3">
    <source>
        <dbReference type="Proteomes" id="UP000248840"/>
    </source>
</evidence>
<comment type="caution">
    <text evidence="2">The sequence shown here is derived from an EMBL/GenBank/DDBJ whole genome shotgun (WGS) entry which is preliminary data.</text>
</comment>
<dbReference type="Proteomes" id="UP000248840">
    <property type="component" value="Unassembled WGS sequence"/>
</dbReference>
<dbReference type="PANTHER" id="PTHR46333">
    <property type="entry name" value="CYTOKINESIS PROTEIN 3"/>
    <property type="match status" value="1"/>
</dbReference>
<evidence type="ECO:0000259" key="1">
    <source>
        <dbReference type="SMART" id="SM00460"/>
    </source>
</evidence>
<name>A0A328YHM6_9FLAO</name>
<dbReference type="SUPFAM" id="SSF54001">
    <property type="entry name" value="Cysteine proteinases"/>
    <property type="match status" value="1"/>
</dbReference>
<dbReference type="PANTHER" id="PTHR46333:SF2">
    <property type="entry name" value="CYTOKINESIS PROTEIN 3"/>
    <property type="match status" value="1"/>
</dbReference>
<dbReference type="EMBL" id="QLSZ01000004">
    <property type="protein sequence ID" value="RAR72784.1"/>
    <property type="molecule type" value="Genomic_DNA"/>
</dbReference>
<organism evidence="2 3">
    <name type="scientific">Flavobacterium aciduliphilum</name>
    <dbReference type="NCBI Taxonomy" id="1101402"/>
    <lineage>
        <taxon>Bacteria</taxon>
        <taxon>Pseudomonadati</taxon>
        <taxon>Bacteroidota</taxon>
        <taxon>Flavobacteriia</taxon>
        <taxon>Flavobacteriales</taxon>
        <taxon>Flavobacteriaceae</taxon>
        <taxon>Flavobacterium</taxon>
    </lineage>
</organism>
<accession>A0A328YHM6</accession>
<dbReference type="Gene3D" id="3.10.620.30">
    <property type="match status" value="1"/>
</dbReference>
<dbReference type="GO" id="GO:0005737">
    <property type="term" value="C:cytoplasm"/>
    <property type="evidence" value="ECO:0007669"/>
    <property type="project" value="TreeGrafter"/>
</dbReference>
<dbReference type="Pfam" id="PF01841">
    <property type="entry name" value="Transglut_core"/>
    <property type="match status" value="1"/>
</dbReference>
<reference evidence="2 3" key="1">
    <citation type="submission" date="2018-06" db="EMBL/GenBank/DDBJ databases">
        <title>Genomic Encyclopedia of Archaeal and Bacterial Type Strains, Phase II (KMG-II): from individual species to whole genera.</title>
        <authorList>
            <person name="Goeker M."/>
        </authorList>
    </citation>
    <scope>NUCLEOTIDE SEQUENCE [LARGE SCALE GENOMIC DNA]</scope>
    <source>
        <strain evidence="2 3">DSM 25663</strain>
    </source>
</reference>
<sequence>MQRKGTRVTFKCKTKEECDLKKAEFDNKEINKTLKKGKGVCENYAKLFERMCNIAGINCYYVSGYTKSEAFQIGKMGYLNHAWNVVVLDGIYYYFDPTWTAGGCTRNEDGELDKFHKKYNDYYWMTPIDKLSRNHYPKDTTWIKNAVYLKELFKNNPFIDNSIIAKIEILTPKTGVIEAKLGDTLNFVFRYKNEMDKIQINTNSRRNPSVWYKTKTDYIVNEKVLSKQQYVDYTRDDDNIRFNYVIKEKPISYLEILFDYRLVIKYKIKISN</sequence>
<gene>
    <name evidence="2" type="ORF">CLV55_10443</name>
</gene>
<proteinExistence type="predicted"/>
<keyword evidence="3" id="KW-1185">Reference proteome</keyword>